<evidence type="ECO:0000313" key="2">
    <source>
        <dbReference type="Proteomes" id="UP000321570"/>
    </source>
</evidence>
<evidence type="ECO:0000313" key="1">
    <source>
        <dbReference type="EMBL" id="VUZ38709.1"/>
    </source>
</evidence>
<dbReference type="Proteomes" id="UP000321570">
    <property type="component" value="Unassembled WGS sequence"/>
</dbReference>
<proteinExistence type="predicted"/>
<reference evidence="1 2" key="1">
    <citation type="submission" date="2019-07" db="EMBL/GenBank/DDBJ databases">
        <authorList>
            <person name="Jastrzebski P J."/>
            <person name="Paukszto L."/>
            <person name="Jastrzebski P J."/>
        </authorList>
    </citation>
    <scope>NUCLEOTIDE SEQUENCE [LARGE SCALE GENOMIC DNA]</scope>
    <source>
        <strain evidence="1 2">WMS-il1</strain>
    </source>
</reference>
<sequence length="74" mass="8145">MMNFYPRFLPSSASMVFRSHKANFSFSAPPKAVTVFEETKTLLPDCSMLAYQEPEAILALSIDSSQVAVGTVLK</sequence>
<dbReference type="AlphaFoldDB" id="A0A564XVC2"/>
<evidence type="ECO:0008006" key="3">
    <source>
        <dbReference type="Google" id="ProtNLM"/>
    </source>
</evidence>
<accession>A0A564XVC2</accession>
<name>A0A564XVC2_HYMDI</name>
<organism evidence="1 2">
    <name type="scientific">Hymenolepis diminuta</name>
    <name type="common">Rat tapeworm</name>
    <dbReference type="NCBI Taxonomy" id="6216"/>
    <lineage>
        <taxon>Eukaryota</taxon>
        <taxon>Metazoa</taxon>
        <taxon>Spiralia</taxon>
        <taxon>Lophotrochozoa</taxon>
        <taxon>Platyhelminthes</taxon>
        <taxon>Cestoda</taxon>
        <taxon>Eucestoda</taxon>
        <taxon>Cyclophyllidea</taxon>
        <taxon>Hymenolepididae</taxon>
        <taxon>Hymenolepis</taxon>
    </lineage>
</organism>
<dbReference type="EMBL" id="CABIJS010000005">
    <property type="protein sequence ID" value="VUZ38709.1"/>
    <property type="molecule type" value="Genomic_DNA"/>
</dbReference>
<gene>
    <name evidence="1" type="ORF">WMSIL1_LOCUS128</name>
</gene>
<protein>
    <recommendedName>
        <fullName evidence="3">RT_RNaseH_2 domain-containing protein</fullName>
    </recommendedName>
</protein>
<keyword evidence="2" id="KW-1185">Reference proteome</keyword>